<evidence type="ECO:0000313" key="2">
    <source>
        <dbReference type="Proteomes" id="UP000054874"/>
    </source>
</evidence>
<dbReference type="RefSeq" id="WP_058352635.1">
    <property type="nucleotide sequence ID" value="NZ_CABMMD010000152.1"/>
</dbReference>
<dbReference type="Proteomes" id="UP000054874">
    <property type="component" value="Unassembled WGS sequence"/>
</dbReference>
<comment type="caution">
    <text evidence="1">The sequence shown here is derived from an EMBL/GenBank/DDBJ whole genome shotgun (WGS) entry which is preliminary data.</text>
</comment>
<dbReference type="EMBL" id="LNAM01000152">
    <property type="protein sequence ID" value="KSV59164.1"/>
    <property type="molecule type" value="Genomic_DNA"/>
</dbReference>
<keyword evidence="2" id="KW-1185">Reference proteome</keyword>
<organism evidence="1 2">
    <name type="scientific">Acetivibrio ethanolgignens</name>
    <dbReference type="NCBI Taxonomy" id="290052"/>
    <lineage>
        <taxon>Bacteria</taxon>
        <taxon>Bacillati</taxon>
        <taxon>Bacillota</taxon>
        <taxon>Clostridia</taxon>
        <taxon>Eubacteriales</taxon>
        <taxon>Oscillospiraceae</taxon>
        <taxon>Acetivibrio</taxon>
    </lineage>
</organism>
<reference evidence="1 2" key="1">
    <citation type="submission" date="2015-11" db="EMBL/GenBank/DDBJ databases">
        <title>Butyribacter intestini gen. nov., sp. nov., a butyric acid-producing bacterium of the family Lachnospiraceae isolated from the human faeces.</title>
        <authorList>
            <person name="Zou Y."/>
            <person name="Xue W."/>
            <person name="Luo G."/>
            <person name="Lv M."/>
        </authorList>
    </citation>
    <scope>NUCLEOTIDE SEQUENCE [LARGE SCALE GENOMIC DNA]</scope>
    <source>
        <strain evidence="1 2">ACET-33324</strain>
    </source>
</reference>
<sequence length="361" mass="41939">MKDRLREIVSFASANTKKPSISISGPEIMSMDTLVEQITKEYPTIEDAMHAGVPLSFSDTHTKDKEFWNPMVYRRWLPSKFMYLFVTVSGADSSVTTKDYRLAASDMIQCIGQLLPKSRIKIRDLNYKEVEPVTPLHAALNDFVRASEERWGGYAVDEFLLRGVVFTTINVLLSAKSTKLQQHFDEYSNEIIQLLNNTSSTRIYTTEDYSKVIQVWMLQLQRLLVLEPLLVLECTKRALNTAMRFCDDFHWDILRHKRKATQVADYRDFIKTSKGWPKSDWGNRLKWKFNIASVKNPGITEEEFLEEQVQLCNSEIKERMEALENASKALEMWKGILEAVEKWDKKLAYLRTDKVKPLNIF</sequence>
<dbReference type="STRING" id="290052.ASU35_10430"/>
<protein>
    <submittedName>
        <fullName evidence="1">Uncharacterized protein</fullName>
    </submittedName>
</protein>
<proteinExistence type="predicted"/>
<name>A0A0V8QFB9_9FIRM</name>
<gene>
    <name evidence="1" type="ORF">ASU35_10430</name>
</gene>
<evidence type="ECO:0000313" key="1">
    <source>
        <dbReference type="EMBL" id="KSV59164.1"/>
    </source>
</evidence>
<accession>A0A0V8QFB9</accession>
<dbReference type="AlphaFoldDB" id="A0A0V8QFB9"/>